<evidence type="ECO:0000313" key="1">
    <source>
        <dbReference type="EMBL" id="MFC4701277.1"/>
    </source>
</evidence>
<evidence type="ECO:0000313" key="2">
    <source>
        <dbReference type="Proteomes" id="UP001595897"/>
    </source>
</evidence>
<protein>
    <submittedName>
        <fullName evidence="1">Uncharacterized protein</fullName>
    </submittedName>
</protein>
<comment type="caution">
    <text evidence="1">The sequence shown here is derived from an EMBL/GenBank/DDBJ whole genome shotgun (WGS) entry which is preliminary data.</text>
</comment>
<sequence length="72" mass="7824">MAIDGTRNELWFGTPAGLMQLNTRMLAYTILSVENNSKGLPFSDALTVLIDSTNTLCVGLKKKGEAFLIDGF</sequence>
<dbReference type="Proteomes" id="UP001595897">
    <property type="component" value="Unassembled WGS sequence"/>
</dbReference>
<reference evidence="2" key="1">
    <citation type="journal article" date="2019" name="Int. J. Syst. Evol. Microbiol.">
        <title>The Global Catalogue of Microorganisms (GCM) 10K type strain sequencing project: providing services to taxonomists for standard genome sequencing and annotation.</title>
        <authorList>
            <consortium name="The Broad Institute Genomics Platform"/>
            <consortium name="The Broad Institute Genome Sequencing Center for Infectious Disease"/>
            <person name="Wu L."/>
            <person name="Ma J."/>
        </authorList>
    </citation>
    <scope>NUCLEOTIDE SEQUENCE [LARGE SCALE GENOMIC DNA]</scope>
    <source>
        <strain evidence="2">KACC 12507</strain>
    </source>
</reference>
<dbReference type="EMBL" id="JBHSGU010000005">
    <property type="protein sequence ID" value="MFC4701277.1"/>
    <property type="molecule type" value="Genomic_DNA"/>
</dbReference>
<organism evidence="1 2">
    <name type="scientific">Glaciecola siphonariae</name>
    <dbReference type="NCBI Taxonomy" id="521012"/>
    <lineage>
        <taxon>Bacteria</taxon>
        <taxon>Pseudomonadati</taxon>
        <taxon>Pseudomonadota</taxon>
        <taxon>Gammaproteobacteria</taxon>
        <taxon>Alteromonadales</taxon>
        <taxon>Alteromonadaceae</taxon>
        <taxon>Glaciecola</taxon>
    </lineage>
</organism>
<gene>
    <name evidence="1" type="ORF">ACFO4O_13975</name>
</gene>
<keyword evidence="2" id="KW-1185">Reference proteome</keyword>
<dbReference type="RefSeq" id="WP_382409558.1">
    <property type="nucleotide sequence ID" value="NZ_JBHSGU010000005.1"/>
</dbReference>
<proteinExistence type="predicted"/>
<name>A0ABV9LXJ1_9ALTE</name>
<accession>A0ABV9LXJ1</accession>